<sequence>MHIYLNIVPQAQLDWVRLTTLIEEVNGQRFTDISLNLQLPEGQTLTSTQQHQAEAWSLAVGHPDIIPAERTYLLNLRDTDHLLPGAFRQWAQVIQQHPNCLISLATFDSSIALDPQIQDYLTQHIENRLQTTLHQLVTDRSDTTSAQQLALWGLQNYSIQTNIQSLKYLSQRLRPTGLLLPSMQLFPDIPLVSLQQTLSLLQSATEVIRLHVPTIARQSWTVTTPLRWLSELQMIDLDHLALGWAPLITQYRQQQFNQILNVAGRRQVSTATHLQLLTQIKQTQTPPIHRWSRLGLLRMLSPRVAHQLFY</sequence>
<evidence type="ECO:0000313" key="1">
    <source>
        <dbReference type="EMBL" id="QCZ52420.1"/>
    </source>
</evidence>
<name>A0A5B7XXT9_LEVBR</name>
<dbReference type="Proteomes" id="UP000307074">
    <property type="component" value="Chromosome"/>
</dbReference>
<accession>A0A5B7XXT9</accession>
<proteinExistence type="predicted"/>
<protein>
    <submittedName>
        <fullName evidence="1">Uncharacterized protein</fullName>
    </submittedName>
</protein>
<reference evidence="1 2" key="1">
    <citation type="submission" date="2018-07" db="EMBL/GenBank/DDBJ databases">
        <authorList>
            <person name="Feyereisen M."/>
        </authorList>
    </citation>
    <scope>NUCLEOTIDE SEQUENCE [LARGE SCALE GENOMIC DNA]</scope>
    <source>
        <strain evidence="1 2">UCCLBBS449</strain>
    </source>
</reference>
<gene>
    <name evidence="1" type="ORF">UCCLBBS449_0436</name>
</gene>
<dbReference type="RefSeq" id="WP_042521789.1">
    <property type="nucleotide sequence ID" value="NZ_CP031198.1"/>
</dbReference>
<organism evidence="1 2">
    <name type="scientific">Levilactobacillus brevis</name>
    <name type="common">Lactobacillus brevis</name>
    <dbReference type="NCBI Taxonomy" id="1580"/>
    <lineage>
        <taxon>Bacteria</taxon>
        <taxon>Bacillati</taxon>
        <taxon>Bacillota</taxon>
        <taxon>Bacilli</taxon>
        <taxon>Lactobacillales</taxon>
        <taxon>Lactobacillaceae</taxon>
        <taxon>Levilactobacillus</taxon>
    </lineage>
</organism>
<dbReference type="AlphaFoldDB" id="A0A5B7XXT9"/>
<evidence type="ECO:0000313" key="2">
    <source>
        <dbReference type="Proteomes" id="UP000307074"/>
    </source>
</evidence>
<dbReference type="EMBL" id="CP031198">
    <property type="protein sequence ID" value="QCZ52420.1"/>
    <property type="molecule type" value="Genomic_DNA"/>
</dbReference>